<dbReference type="EMBL" id="JAPVER010000018">
    <property type="protein sequence ID" value="MCZ3365195.1"/>
    <property type="molecule type" value="Genomic_DNA"/>
</dbReference>
<sequence>MEPISKQIKDILDEMHSKARIMESYVIRKDGLIICSYVPGSNSQRISAMSAALMELGKRTLKDIGNDDMKLIMVSGNKMNIVISGSKSIALVCAVGSEVNIGMIFLLIKKAVPKIQSILEESYENVSIVWKQ</sequence>
<dbReference type="RefSeq" id="WP_048080465.1">
    <property type="nucleotide sequence ID" value="NZ_JAPVER010000018.1"/>
</dbReference>
<dbReference type="AlphaFoldDB" id="A0A9E4ZZF9"/>
<evidence type="ECO:0000313" key="2">
    <source>
        <dbReference type="EMBL" id="MCZ3365195.1"/>
    </source>
</evidence>
<proteinExistence type="predicted"/>
<gene>
    <name evidence="3" type="ORF">O3H35_09925</name>
    <name evidence="2" type="ORF">O3H54_04805</name>
</gene>
<name>A0A9E4ZZF9_9EURY</name>
<evidence type="ECO:0000259" key="1">
    <source>
        <dbReference type="SMART" id="SM00960"/>
    </source>
</evidence>
<reference evidence="2" key="1">
    <citation type="submission" date="2022-12" db="EMBL/GenBank/DDBJ databases">
        <title>Reclassification of two methanogenic archaea species isolated from the Kolyma lowland permafrost.</title>
        <authorList>
            <person name="Trubitsyn V.E."/>
            <person name="Rivkina E.M."/>
            <person name="Shcherbakova V.A."/>
        </authorList>
    </citation>
    <scope>NUCLEOTIDE SEQUENCE</scope>
    <source>
        <strain evidence="2">M2</strain>
        <strain evidence="3">MK4</strain>
    </source>
</reference>
<dbReference type="Pfam" id="PF03259">
    <property type="entry name" value="Robl_LC7"/>
    <property type="match status" value="1"/>
</dbReference>
<dbReference type="Proteomes" id="UP001074446">
    <property type="component" value="Unassembled WGS sequence"/>
</dbReference>
<keyword evidence="4" id="KW-1185">Reference proteome</keyword>
<dbReference type="Proteomes" id="UP001068021">
    <property type="component" value="Unassembled WGS sequence"/>
</dbReference>
<accession>A0A9E4ZZF9</accession>
<dbReference type="Gene3D" id="3.30.450.30">
    <property type="entry name" value="Dynein light chain 2a, cytoplasmic"/>
    <property type="match status" value="1"/>
</dbReference>
<dbReference type="SUPFAM" id="SSF103196">
    <property type="entry name" value="Roadblock/LC7 domain"/>
    <property type="match status" value="1"/>
</dbReference>
<dbReference type="EMBL" id="JAPVES010000030">
    <property type="protein sequence ID" value="MCZ3372950.1"/>
    <property type="molecule type" value="Genomic_DNA"/>
</dbReference>
<dbReference type="InterPro" id="IPR004942">
    <property type="entry name" value="Roadblock/LAMTOR2_dom"/>
</dbReference>
<organism evidence="2 4">
    <name type="scientific">Methanobacterium veterum</name>
    <dbReference type="NCBI Taxonomy" id="408577"/>
    <lineage>
        <taxon>Archaea</taxon>
        <taxon>Methanobacteriati</taxon>
        <taxon>Methanobacteriota</taxon>
        <taxon>Methanomada group</taxon>
        <taxon>Methanobacteria</taxon>
        <taxon>Methanobacteriales</taxon>
        <taxon>Methanobacteriaceae</taxon>
        <taxon>Methanobacterium</taxon>
    </lineage>
</organism>
<protein>
    <submittedName>
        <fullName evidence="2">Roadblock/LC7 domain-containing protein</fullName>
    </submittedName>
</protein>
<comment type="caution">
    <text evidence="2">The sequence shown here is derived from an EMBL/GenBank/DDBJ whole genome shotgun (WGS) entry which is preliminary data.</text>
</comment>
<evidence type="ECO:0000313" key="3">
    <source>
        <dbReference type="EMBL" id="MCZ3372950.1"/>
    </source>
</evidence>
<dbReference type="SMART" id="SM00960">
    <property type="entry name" value="Robl_LC7"/>
    <property type="match status" value="1"/>
</dbReference>
<evidence type="ECO:0000313" key="4">
    <source>
        <dbReference type="Proteomes" id="UP001068021"/>
    </source>
</evidence>
<feature type="domain" description="Roadblock/LAMTOR2" evidence="1">
    <location>
        <begin position="8"/>
        <end position="96"/>
    </location>
</feature>